<comment type="caution">
    <text evidence="1">The sequence shown here is derived from an EMBL/GenBank/DDBJ whole genome shotgun (WGS) entry which is preliminary data.</text>
</comment>
<evidence type="ECO:0000313" key="2">
    <source>
        <dbReference type="Proteomes" id="UP000036790"/>
    </source>
</evidence>
<accession>A0AAP0ZPR7</accession>
<dbReference type="Proteomes" id="UP000036790">
    <property type="component" value="Unassembled WGS sequence"/>
</dbReference>
<sequence>MRANASADSDLVGRSPGAMRAAWCSRPHRNNTAIPSRSVGNAEIGYRNGQRQMIQIGSGTLRAQRKAAW</sequence>
<name>A0AAP0ZPR7_9XANT</name>
<reference evidence="1 2" key="2">
    <citation type="submission" date="2015-09" db="EMBL/GenBank/DDBJ databases">
        <title>Draft genome sequence of Xanthomonas oryzae pv. USA str. X11-5A.</title>
        <authorList>
            <person name="Knight B.M."/>
            <person name="Roberts D.P."/>
            <person name="Lin D."/>
            <person name="Hari K."/>
            <person name="Fletcher J."/>
            <person name="Melcher U."/>
            <person name="Blagden T."/>
            <person name="Winegar R.A."/>
        </authorList>
    </citation>
    <scope>NUCLEOTIDE SEQUENCE [LARGE SCALE GENOMIC DNA]</scope>
    <source>
        <strain evidence="1 2">X11-5A</strain>
    </source>
</reference>
<reference evidence="1 2" key="1">
    <citation type="submission" date="2015-07" db="EMBL/GenBank/DDBJ databases">
        <authorList>
            <consortium name="Consortium for Microbial Forensics and Genomics (microFORGE)"/>
            <person name="Knight B.M."/>
            <person name="Roberts D.P."/>
            <person name="Lin D."/>
            <person name="Hari K."/>
            <person name="Fletcher J."/>
            <person name="Melcher U."/>
            <person name="Blagden T."/>
            <person name="Winegar R.A."/>
        </authorList>
    </citation>
    <scope>NUCLEOTIDE SEQUENCE [LARGE SCALE GENOMIC DNA]</scope>
    <source>
        <strain evidence="1 2">X11-5A</strain>
    </source>
</reference>
<proteinExistence type="predicted"/>
<evidence type="ECO:0000313" key="1">
    <source>
        <dbReference type="EMBL" id="KOR48687.1"/>
    </source>
</evidence>
<dbReference type="EMBL" id="LHUJ01000050">
    <property type="protein sequence ID" value="KOR48687.1"/>
    <property type="molecule type" value="Genomic_DNA"/>
</dbReference>
<dbReference type="AlphaFoldDB" id="A0AAP0ZPR7"/>
<gene>
    <name evidence="1" type="ORF">ADT25_02400</name>
</gene>
<organism evidence="1 2">
    <name type="scientific">Xanthomonas oryzae</name>
    <dbReference type="NCBI Taxonomy" id="347"/>
    <lineage>
        <taxon>Bacteria</taxon>
        <taxon>Pseudomonadati</taxon>
        <taxon>Pseudomonadota</taxon>
        <taxon>Gammaproteobacteria</taxon>
        <taxon>Lysobacterales</taxon>
        <taxon>Lysobacteraceae</taxon>
        <taxon>Xanthomonas</taxon>
    </lineage>
</organism>
<protein>
    <submittedName>
        <fullName evidence="1">Uncharacterized protein</fullName>
    </submittedName>
</protein>